<feature type="compositionally biased region" description="Basic and acidic residues" evidence="4">
    <location>
        <begin position="177"/>
        <end position="197"/>
    </location>
</feature>
<dbReference type="GO" id="GO:0051082">
    <property type="term" value="F:unfolded protein binding"/>
    <property type="evidence" value="ECO:0007669"/>
    <property type="project" value="InterPro"/>
</dbReference>
<accession>A0A2H3KAI7</accession>
<dbReference type="InterPro" id="IPR024930">
    <property type="entry name" value="Skp_dom_sf"/>
</dbReference>
<evidence type="ECO:0000313" key="6">
    <source>
        <dbReference type="EMBL" id="PDS23694.1"/>
    </source>
</evidence>
<feature type="compositionally biased region" description="Basic and acidic residues" evidence="4">
    <location>
        <begin position="259"/>
        <end position="278"/>
    </location>
</feature>
<sequence>MKKQILILATIFLSLMANSQSKGIKIGYIDMEYILENVPDYKDAKNQLEQRAQVWQQEIEAKKNEITKLKESLATEKVLLTKELIDERNEEIKFQETALNDYQQKRFGPTGDLIVQKKLLVQPIQDQVFTAVQDIAESKKYDFVFDKSSDLTMLFASKRYDISDKIVSIINRSTKKTEMTKKQIQEEEEKERKKELIEDNPALSERQKVMEEKKLAREKMMEDKKLAAAEKKKAQEEAKAKLKADHEAKKLGTISDNSNNEKEKDAINLEKTTSDDSKKEIVLEKQEIKNRALEERKKAIEERKQKVMAEREAAKKAKEAEVERKKEQKNQIKENN</sequence>
<dbReference type="SUPFAM" id="SSF111384">
    <property type="entry name" value="OmpH-like"/>
    <property type="match status" value="1"/>
</dbReference>
<dbReference type="Proteomes" id="UP000220828">
    <property type="component" value="Unassembled WGS sequence"/>
</dbReference>
<dbReference type="Gene3D" id="3.30.910.20">
    <property type="entry name" value="Skp domain"/>
    <property type="match status" value="1"/>
</dbReference>
<evidence type="ECO:0000256" key="1">
    <source>
        <dbReference type="ARBA" id="ARBA00009091"/>
    </source>
</evidence>
<evidence type="ECO:0000256" key="3">
    <source>
        <dbReference type="SAM" id="Coils"/>
    </source>
</evidence>
<dbReference type="GO" id="GO:0005829">
    <property type="term" value="C:cytosol"/>
    <property type="evidence" value="ECO:0007669"/>
    <property type="project" value="TreeGrafter"/>
</dbReference>
<feature type="region of interest" description="Disordered" evidence="4">
    <location>
        <begin position="220"/>
        <end position="278"/>
    </location>
</feature>
<feature type="signal peptide" evidence="5">
    <location>
        <begin position="1"/>
        <end position="19"/>
    </location>
</feature>
<comment type="similarity">
    <text evidence="1">Belongs to the Skp family.</text>
</comment>
<dbReference type="OrthoDB" id="9788552at2"/>
<dbReference type="SMART" id="SM00935">
    <property type="entry name" value="OmpH"/>
    <property type="match status" value="1"/>
</dbReference>
<dbReference type="InterPro" id="IPR005632">
    <property type="entry name" value="Chaperone_Skp"/>
</dbReference>
<feature type="compositionally biased region" description="Basic and acidic residues" evidence="4">
    <location>
        <begin position="220"/>
        <end position="250"/>
    </location>
</feature>
<feature type="chain" id="PRO_5013789811" description="Periplasmic chaperone for outer membrane proteins Skp" evidence="5">
    <location>
        <begin position="20"/>
        <end position="336"/>
    </location>
</feature>
<dbReference type="EMBL" id="PCMW01000055">
    <property type="protein sequence ID" value="PDS23694.1"/>
    <property type="molecule type" value="Genomic_DNA"/>
</dbReference>
<dbReference type="PANTHER" id="PTHR35089:SF1">
    <property type="entry name" value="CHAPERONE PROTEIN SKP"/>
    <property type="match status" value="1"/>
</dbReference>
<gene>
    <name evidence="6" type="ORF">B0A77_09940</name>
</gene>
<evidence type="ECO:0000256" key="5">
    <source>
        <dbReference type="SAM" id="SignalP"/>
    </source>
</evidence>
<name>A0A2H3KAI7_9FLAO</name>
<feature type="region of interest" description="Disordered" evidence="4">
    <location>
        <begin position="177"/>
        <end position="208"/>
    </location>
</feature>
<dbReference type="RefSeq" id="WP_097554339.1">
    <property type="nucleotide sequence ID" value="NZ_PCMW01000055.1"/>
</dbReference>
<dbReference type="Pfam" id="PF03938">
    <property type="entry name" value="OmpH"/>
    <property type="match status" value="1"/>
</dbReference>
<evidence type="ECO:0000256" key="2">
    <source>
        <dbReference type="ARBA" id="ARBA00022729"/>
    </source>
</evidence>
<organism evidence="6 7">
    <name type="scientific">Flavobacterium branchiophilum</name>
    <dbReference type="NCBI Taxonomy" id="55197"/>
    <lineage>
        <taxon>Bacteria</taxon>
        <taxon>Pseudomonadati</taxon>
        <taxon>Bacteroidota</taxon>
        <taxon>Flavobacteriia</taxon>
        <taxon>Flavobacteriales</taxon>
        <taxon>Flavobacteriaceae</taxon>
        <taxon>Flavobacterium</taxon>
    </lineage>
</organism>
<feature type="region of interest" description="Disordered" evidence="4">
    <location>
        <begin position="295"/>
        <end position="336"/>
    </location>
</feature>
<dbReference type="AlphaFoldDB" id="A0A2H3KAI7"/>
<feature type="coiled-coil region" evidence="3">
    <location>
        <begin position="38"/>
        <end position="105"/>
    </location>
</feature>
<dbReference type="PANTHER" id="PTHR35089">
    <property type="entry name" value="CHAPERONE PROTEIN SKP"/>
    <property type="match status" value="1"/>
</dbReference>
<evidence type="ECO:0000313" key="7">
    <source>
        <dbReference type="Proteomes" id="UP000220828"/>
    </source>
</evidence>
<protein>
    <recommendedName>
        <fullName evidence="8">Periplasmic chaperone for outer membrane proteins Skp</fullName>
    </recommendedName>
</protein>
<comment type="caution">
    <text evidence="6">The sequence shown here is derived from an EMBL/GenBank/DDBJ whole genome shotgun (WGS) entry which is preliminary data.</text>
</comment>
<reference evidence="6 7" key="1">
    <citation type="submission" date="2017-09" db="EMBL/GenBank/DDBJ databases">
        <title>Whole genomes of Flavobacteriaceae.</title>
        <authorList>
            <person name="Stine C."/>
            <person name="Li C."/>
            <person name="Tadesse D."/>
        </authorList>
    </citation>
    <scope>NUCLEOTIDE SEQUENCE [LARGE SCALE GENOMIC DNA]</scope>
    <source>
        <strain evidence="6 7">ATCC 35036</strain>
    </source>
</reference>
<keyword evidence="3" id="KW-0175">Coiled coil</keyword>
<evidence type="ECO:0008006" key="8">
    <source>
        <dbReference type="Google" id="ProtNLM"/>
    </source>
</evidence>
<keyword evidence="2 5" id="KW-0732">Signal</keyword>
<proteinExistence type="inferred from homology"/>
<dbReference type="GO" id="GO:0050821">
    <property type="term" value="P:protein stabilization"/>
    <property type="evidence" value="ECO:0007669"/>
    <property type="project" value="TreeGrafter"/>
</dbReference>
<evidence type="ECO:0000256" key="4">
    <source>
        <dbReference type="SAM" id="MobiDB-lite"/>
    </source>
</evidence>